<evidence type="ECO:0000313" key="2">
    <source>
        <dbReference type="Proteomes" id="UP001223214"/>
    </source>
</evidence>
<organism evidence="1 2">
    <name type="scientific">Lelliottia wanjuensis</name>
    <dbReference type="NCBI Taxonomy" id="3050585"/>
    <lineage>
        <taxon>Bacteria</taxon>
        <taxon>Pseudomonadati</taxon>
        <taxon>Pseudomonadota</taxon>
        <taxon>Gammaproteobacteria</taxon>
        <taxon>Enterobacterales</taxon>
        <taxon>Enterobacteriaceae</taxon>
        <taxon>Lelliottia</taxon>
    </lineage>
</organism>
<sequence>MTTSTKFCFSRFMTGNSL</sequence>
<evidence type="ECO:0000313" key="1">
    <source>
        <dbReference type="EMBL" id="MDK9364822.1"/>
    </source>
</evidence>
<accession>A0AAP4FWS5</accession>
<dbReference type="EMBL" id="JASSOM010000063">
    <property type="protein sequence ID" value="MDK9364822.1"/>
    <property type="molecule type" value="Genomic_DNA"/>
</dbReference>
<dbReference type="Proteomes" id="UP001223214">
    <property type="component" value="Unassembled WGS sequence"/>
</dbReference>
<gene>
    <name evidence="1" type="primary">ilvX</name>
    <name evidence="1" type="ORF">QQF32_16620</name>
</gene>
<proteinExistence type="predicted"/>
<dbReference type="AlphaFoldDB" id="A0AAP4FWS5"/>
<dbReference type="GeneID" id="97186292"/>
<reference evidence="1 2" key="1">
    <citation type="submission" date="2023-06" db="EMBL/GenBank/DDBJ databases">
        <title>Identification and characterization of antibiotic-resistant Gram-negative bacteria.</title>
        <authorList>
            <person name="Cho G.-S."/>
            <person name="Lee J."/>
            <person name="Tai E."/>
            <person name="Jeong S."/>
            <person name="Kim I."/>
            <person name="Kim B.-E."/>
            <person name="Jeong M.-I."/>
            <person name="Oh K.-K."/>
            <person name="Franz C.M.A.P."/>
        </authorList>
    </citation>
    <scope>NUCLEOTIDE SEQUENCE [LARGE SCALE GENOMIC DNA]</scope>
    <source>
        <strain evidence="1 2">V106_12</strain>
    </source>
</reference>
<protein>
    <submittedName>
        <fullName evidence="1">Peptide IlvX</fullName>
    </submittedName>
</protein>
<name>A0AAP4FWS5_9ENTR</name>
<keyword evidence="2" id="KW-1185">Reference proteome</keyword>
<comment type="caution">
    <text evidence="1">The sequence shown here is derived from an EMBL/GenBank/DDBJ whole genome shotgun (WGS) entry which is preliminary data.</text>
</comment>
<dbReference type="RefSeq" id="WP_194514210.1">
    <property type="nucleotide sequence ID" value="NZ_JASCAP010000032.1"/>
</dbReference>
<dbReference type="NCBIfam" id="NF038286">
    <property type="entry name" value="peptide_16_IlvX"/>
    <property type="match status" value="1"/>
</dbReference>